<accession>A0A1I6D8Y8</accession>
<dbReference type="Gene3D" id="3.30.1310.10">
    <property type="entry name" value="Nucleoid-associated protein YbaB-like domain"/>
    <property type="match status" value="1"/>
</dbReference>
<name>A0A1I6D8Y8_9PSEU</name>
<feature type="compositionally biased region" description="Basic and acidic residues" evidence="1">
    <location>
        <begin position="102"/>
        <end position="126"/>
    </location>
</feature>
<dbReference type="EMBL" id="FOYL01000002">
    <property type="protein sequence ID" value="SFR01919.1"/>
    <property type="molecule type" value="Genomic_DNA"/>
</dbReference>
<dbReference type="STRING" id="84724.SAMN04488564_10216"/>
<dbReference type="GO" id="GO:0003677">
    <property type="term" value="F:DNA binding"/>
    <property type="evidence" value="ECO:0007669"/>
    <property type="project" value="UniProtKB-KW"/>
</dbReference>
<protein>
    <submittedName>
        <fullName evidence="2">YbaB/EbfC DNA-binding family protein</fullName>
    </submittedName>
</protein>
<dbReference type="AlphaFoldDB" id="A0A1I6D8Y8"/>
<dbReference type="SUPFAM" id="SSF82607">
    <property type="entry name" value="YbaB-like"/>
    <property type="match status" value="1"/>
</dbReference>
<dbReference type="InterPro" id="IPR036894">
    <property type="entry name" value="YbaB-like_sf"/>
</dbReference>
<dbReference type="Proteomes" id="UP000198583">
    <property type="component" value="Unassembled WGS sequence"/>
</dbReference>
<evidence type="ECO:0000256" key="1">
    <source>
        <dbReference type="SAM" id="MobiDB-lite"/>
    </source>
</evidence>
<keyword evidence="3" id="KW-1185">Reference proteome</keyword>
<keyword evidence="2" id="KW-0238">DNA-binding</keyword>
<evidence type="ECO:0000313" key="2">
    <source>
        <dbReference type="EMBL" id="SFR01919.1"/>
    </source>
</evidence>
<feature type="region of interest" description="Disordered" evidence="1">
    <location>
        <begin position="101"/>
        <end position="162"/>
    </location>
</feature>
<gene>
    <name evidence="2" type="ORF">SAMN04488564_10216</name>
</gene>
<sequence length="162" mass="18146">MDWQEQIARNAESYRRLHQRLSQMSITEMSGDGTVEVTVSADGLMTGLVLKDRWRPPPLPEIAAEIIDCLGRAQARIPDLVRQVMVETVETADAGTHLVLSDARDKFPEPPPREPVRDDDLRRAHVPEAVAPAVAPRRRPHAEGVDEDDWDGRTVLEDTVDL</sequence>
<reference evidence="3" key="1">
    <citation type="submission" date="2016-10" db="EMBL/GenBank/DDBJ databases">
        <authorList>
            <person name="Varghese N."/>
            <person name="Submissions S."/>
        </authorList>
    </citation>
    <scope>NUCLEOTIDE SEQUENCE [LARGE SCALE GENOMIC DNA]</scope>
    <source>
        <strain evidence="3">DSM 44232</strain>
    </source>
</reference>
<evidence type="ECO:0000313" key="3">
    <source>
        <dbReference type="Proteomes" id="UP000198583"/>
    </source>
</evidence>
<dbReference type="RefSeq" id="WP_177320297.1">
    <property type="nucleotide sequence ID" value="NZ_FOYL01000002.1"/>
</dbReference>
<dbReference type="Pfam" id="PF02575">
    <property type="entry name" value="YbaB_DNA_bd"/>
    <property type="match status" value="1"/>
</dbReference>
<proteinExistence type="predicted"/>
<dbReference type="InterPro" id="IPR004401">
    <property type="entry name" value="YbaB/EbfC"/>
</dbReference>
<organism evidence="2 3">
    <name type="scientific">Lentzea waywayandensis</name>
    <dbReference type="NCBI Taxonomy" id="84724"/>
    <lineage>
        <taxon>Bacteria</taxon>
        <taxon>Bacillati</taxon>
        <taxon>Actinomycetota</taxon>
        <taxon>Actinomycetes</taxon>
        <taxon>Pseudonocardiales</taxon>
        <taxon>Pseudonocardiaceae</taxon>
        <taxon>Lentzea</taxon>
    </lineage>
</organism>